<feature type="region of interest" description="Disordered" evidence="1">
    <location>
        <begin position="80"/>
        <end position="102"/>
    </location>
</feature>
<organism evidence="2 3">
    <name type="scientific">Glarea lozoyensis (strain ATCC 20868 / MF5171)</name>
    <dbReference type="NCBI Taxonomy" id="1116229"/>
    <lineage>
        <taxon>Eukaryota</taxon>
        <taxon>Fungi</taxon>
        <taxon>Dikarya</taxon>
        <taxon>Ascomycota</taxon>
        <taxon>Pezizomycotina</taxon>
        <taxon>Leotiomycetes</taxon>
        <taxon>Helotiales</taxon>
        <taxon>Helotiaceae</taxon>
        <taxon>Glarea</taxon>
    </lineage>
</organism>
<evidence type="ECO:0000313" key="3">
    <source>
        <dbReference type="Proteomes" id="UP000016922"/>
    </source>
</evidence>
<accession>S3EFN1</accession>
<feature type="region of interest" description="Disordered" evidence="1">
    <location>
        <begin position="414"/>
        <end position="441"/>
    </location>
</feature>
<evidence type="ECO:0000313" key="2">
    <source>
        <dbReference type="EMBL" id="EPE36993.1"/>
    </source>
</evidence>
<protein>
    <submittedName>
        <fullName evidence="2">Uncharacterized protein</fullName>
    </submittedName>
</protein>
<dbReference type="KEGG" id="glz:GLAREA_09156"/>
<dbReference type="OMA" id="FLTWDAD"/>
<evidence type="ECO:0000256" key="1">
    <source>
        <dbReference type="SAM" id="MobiDB-lite"/>
    </source>
</evidence>
<dbReference type="GeneID" id="19468204"/>
<proteinExistence type="predicted"/>
<dbReference type="Proteomes" id="UP000016922">
    <property type="component" value="Unassembled WGS sequence"/>
</dbReference>
<dbReference type="HOGENOM" id="CLU_503424_0_0_1"/>
<reference evidence="2 3" key="1">
    <citation type="journal article" date="2013" name="BMC Genomics">
        <title>Genomics-driven discovery of the pneumocandin biosynthetic gene cluster in the fungus Glarea lozoyensis.</title>
        <authorList>
            <person name="Chen L."/>
            <person name="Yue Q."/>
            <person name="Zhang X."/>
            <person name="Xiang M."/>
            <person name="Wang C."/>
            <person name="Li S."/>
            <person name="Che Y."/>
            <person name="Ortiz-Lopez F.J."/>
            <person name="Bills G.F."/>
            <person name="Liu X."/>
            <person name="An Z."/>
        </authorList>
    </citation>
    <scope>NUCLEOTIDE SEQUENCE [LARGE SCALE GENOMIC DNA]</scope>
    <source>
        <strain evidence="3">ATCC 20868 / MF5171</strain>
    </source>
</reference>
<feature type="compositionally biased region" description="Basic and acidic residues" evidence="1">
    <location>
        <begin position="84"/>
        <end position="98"/>
    </location>
</feature>
<dbReference type="OrthoDB" id="3541283at2759"/>
<gene>
    <name evidence="2" type="ORF">GLAREA_09156</name>
</gene>
<sequence>MATYGEKNVHTDRSCRETSVFLAPEYHISYGDDQTLQWEPAVGSKELAVALSYHFPMQTDLESKMQAATRKFLREEEVANQAASREKDTALADTKDSCLEPQPTLAPTLQVFTWDSEMKEYNPKAKRRRYDTRERVKVAQNRGFACEQHRRMKMKCDPERCPRNKQRLGSTTTLDLIPNVDDVQRPDVESSQGTLDFNSQLEESECAQVQSDSLSLNSFALSDTSHRWSVSSFVPSIETYMSAEFSTNGQYSDVPASMHGTGAGSHNSIDSIVLSEQDLHILANCESLNYNIDQNDNNNWWPNSVVQCDSNELLHENLISGEAQIEMTTHTQINETFLTQSAEIIDGDITLPLDQFTDFTSDIIPEVHDGSMEWEFSHGVNTLPDYEGQDIIPLTDEQKETLVKWWGRNRLTEPPSSLFGKSNPSRPTSSQNQSSASVNAIEVSGSIGRRNTLVDRVRAVRHVPPFIRRSLERSRSAGRDRALTK</sequence>
<name>S3EFN1_GLAL2</name>
<dbReference type="RefSeq" id="XP_008076308.1">
    <property type="nucleotide sequence ID" value="XM_008078117.1"/>
</dbReference>
<keyword evidence="3" id="KW-1185">Reference proteome</keyword>
<dbReference type="EMBL" id="KE145352">
    <property type="protein sequence ID" value="EPE36993.1"/>
    <property type="molecule type" value="Genomic_DNA"/>
</dbReference>
<dbReference type="AlphaFoldDB" id="S3EFN1"/>
<feature type="compositionally biased region" description="Low complexity" evidence="1">
    <location>
        <begin position="422"/>
        <end position="437"/>
    </location>
</feature>